<sequence>MTRRSGTGPKTVAARGEEALVLVVRVWIAAAMLIAPVLVFLGGAVWCALVISWFARAVVAAARAVGP</sequence>
<feature type="transmembrane region" description="Helical" evidence="1">
    <location>
        <begin position="26"/>
        <end position="54"/>
    </location>
</feature>
<dbReference type="RefSeq" id="WP_282586162.1">
    <property type="nucleotide sequence ID" value="NZ_JAMOIM010000011.1"/>
</dbReference>
<keyword evidence="1" id="KW-1133">Transmembrane helix</keyword>
<organism evidence="2 3">
    <name type="scientific">Lichenifustis flavocetrariae</name>
    <dbReference type="NCBI Taxonomy" id="2949735"/>
    <lineage>
        <taxon>Bacteria</taxon>
        <taxon>Pseudomonadati</taxon>
        <taxon>Pseudomonadota</taxon>
        <taxon>Alphaproteobacteria</taxon>
        <taxon>Hyphomicrobiales</taxon>
        <taxon>Lichenihabitantaceae</taxon>
        <taxon>Lichenifustis</taxon>
    </lineage>
</organism>
<keyword evidence="1" id="KW-0472">Membrane</keyword>
<gene>
    <name evidence="2" type="ORF">M8523_17395</name>
</gene>
<dbReference type="Proteomes" id="UP001165667">
    <property type="component" value="Unassembled WGS sequence"/>
</dbReference>
<accession>A0AA41YWB2</accession>
<keyword evidence="3" id="KW-1185">Reference proteome</keyword>
<protein>
    <submittedName>
        <fullName evidence="2">Uncharacterized protein</fullName>
    </submittedName>
</protein>
<comment type="caution">
    <text evidence="2">The sequence shown here is derived from an EMBL/GenBank/DDBJ whole genome shotgun (WGS) entry which is preliminary data.</text>
</comment>
<dbReference type="EMBL" id="JAMOIM010000011">
    <property type="protein sequence ID" value="MCW6509794.1"/>
    <property type="molecule type" value="Genomic_DNA"/>
</dbReference>
<evidence type="ECO:0000313" key="2">
    <source>
        <dbReference type="EMBL" id="MCW6509794.1"/>
    </source>
</evidence>
<keyword evidence="1" id="KW-0812">Transmembrane</keyword>
<evidence type="ECO:0000256" key="1">
    <source>
        <dbReference type="SAM" id="Phobius"/>
    </source>
</evidence>
<reference evidence="2" key="1">
    <citation type="submission" date="2022-05" db="EMBL/GenBank/DDBJ databases">
        <authorList>
            <person name="Pankratov T."/>
        </authorList>
    </citation>
    <scope>NUCLEOTIDE SEQUENCE</scope>
    <source>
        <strain evidence="2">BP6-180914</strain>
    </source>
</reference>
<evidence type="ECO:0000313" key="3">
    <source>
        <dbReference type="Proteomes" id="UP001165667"/>
    </source>
</evidence>
<name>A0AA41YWB2_9HYPH</name>
<proteinExistence type="predicted"/>
<dbReference type="AlphaFoldDB" id="A0AA41YWB2"/>